<evidence type="ECO:0000256" key="3">
    <source>
        <dbReference type="ARBA" id="ARBA00022801"/>
    </source>
</evidence>
<feature type="active site" description="Charge relay system" evidence="5">
    <location>
        <position position="604"/>
    </location>
</feature>
<dbReference type="OrthoDB" id="206201at2759"/>
<protein>
    <recommendedName>
        <fullName evidence="7">Peptidase S8/S53 domain-containing protein</fullName>
    </recommendedName>
</protein>
<evidence type="ECO:0000313" key="8">
    <source>
        <dbReference type="EMBL" id="PFH58534.1"/>
    </source>
</evidence>
<organism evidence="8 9">
    <name type="scientific">Ophiocordyceps unilateralis</name>
    <name type="common">Zombie-ant fungus</name>
    <name type="synonym">Torrubia unilateralis</name>
    <dbReference type="NCBI Taxonomy" id="268505"/>
    <lineage>
        <taxon>Eukaryota</taxon>
        <taxon>Fungi</taxon>
        <taxon>Dikarya</taxon>
        <taxon>Ascomycota</taxon>
        <taxon>Pezizomycotina</taxon>
        <taxon>Sordariomycetes</taxon>
        <taxon>Hypocreomycetidae</taxon>
        <taxon>Hypocreales</taxon>
        <taxon>Ophiocordycipitaceae</taxon>
        <taxon>Ophiocordyceps</taxon>
    </lineage>
</organism>
<name>A0A2A9PBF0_OPHUN</name>
<evidence type="ECO:0000256" key="2">
    <source>
        <dbReference type="ARBA" id="ARBA00022670"/>
    </source>
</evidence>
<keyword evidence="4 5" id="KW-0720">Serine protease</keyword>
<gene>
    <name evidence="8" type="ORF">XA68_13557</name>
</gene>
<dbReference type="InterPro" id="IPR050131">
    <property type="entry name" value="Peptidase_S8_subtilisin-like"/>
</dbReference>
<dbReference type="GO" id="GO:0006508">
    <property type="term" value="P:proteolysis"/>
    <property type="evidence" value="ECO:0007669"/>
    <property type="project" value="UniProtKB-KW"/>
</dbReference>
<comment type="caution">
    <text evidence="8">The sequence shown here is derived from an EMBL/GenBank/DDBJ whole genome shotgun (WGS) entry which is preliminary data.</text>
</comment>
<evidence type="ECO:0000256" key="5">
    <source>
        <dbReference type="PROSITE-ProRule" id="PRU01240"/>
    </source>
</evidence>
<dbReference type="EMBL" id="LAZP02000282">
    <property type="protein sequence ID" value="PFH58534.1"/>
    <property type="molecule type" value="Genomic_DNA"/>
</dbReference>
<keyword evidence="3 5" id="KW-0378">Hydrolase</keyword>
<dbReference type="PROSITE" id="PS00136">
    <property type="entry name" value="SUBTILASE_ASP"/>
    <property type="match status" value="1"/>
</dbReference>
<accession>A0A2A9PBF0</accession>
<dbReference type="STRING" id="268505.A0A2A9PBF0"/>
<dbReference type="SUPFAM" id="SSF52743">
    <property type="entry name" value="Subtilisin-like"/>
    <property type="match status" value="1"/>
</dbReference>
<evidence type="ECO:0000313" key="9">
    <source>
        <dbReference type="Proteomes" id="UP000037136"/>
    </source>
</evidence>
<feature type="region of interest" description="Disordered" evidence="6">
    <location>
        <begin position="511"/>
        <end position="538"/>
    </location>
</feature>
<dbReference type="AlphaFoldDB" id="A0A2A9PBF0"/>
<feature type="active site" description="Charge relay system" evidence="5">
    <location>
        <position position="755"/>
    </location>
</feature>
<dbReference type="GO" id="GO:0004252">
    <property type="term" value="F:serine-type endopeptidase activity"/>
    <property type="evidence" value="ECO:0007669"/>
    <property type="project" value="UniProtKB-UniRule"/>
</dbReference>
<evidence type="ECO:0000259" key="7">
    <source>
        <dbReference type="Pfam" id="PF00082"/>
    </source>
</evidence>
<dbReference type="InterPro" id="IPR023827">
    <property type="entry name" value="Peptidase_S8_Asp-AS"/>
</dbReference>
<dbReference type="PRINTS" id="PR00723">
    <property type="entry name" value="SUBTILISIN"/>
</dbReference>
<evidence type="ECO:0000256" key="4">
    <source>
        <dbReference type="ARBA" id="ARBA00022825"/>
    </source>
</evidence>
<dbReference type="Pfam" id="PF00082">
    <property type="entry name" value="Peptidase_S8"/>
    <property type="match status" value="1"/>
</dbReference>
<dbReference type="CDD" id="cd00306">
    <property type="entry name" value="Peptidases_S8_S53"/>
    <property type="match status" value="1"/>
</dbReference>
<feature type="active site" description="Charge relay system" evidence="5">
    <location>
        <position position="571"/>
    </location>
</feature>
<dbReference type="Gene3D" id="3.40.50.200">
    <property type="entry name" value="Peptidase S8/S53 domain"/>
    <property type="match status" value="1"/>
</dbReference>
<dbReference type="PROSITE" id="PS51892">
    <property type="entry name" value="SUBTILASE"/>
    <property type="match status" value="1"/>
</dbReference>
<dbReference type="InterPro" id="IPR036852">
    <property type="entry name" value="Peptidase_S8/S53_dom_sf"/>
</dbReference>
<dbReference type="PANTHER" id="PTHR43806:SF11">
    <property type="entry name" value="CEREVISIN-RELATED"/>
    <property type="match status" value="1"/>
</dbReference>
<evidence type="ECO:0000256" key="6">
    <source>
        <dbReference type="SAM" id="MobiDB-lite"/>
    </source>
</evidence>
<evidence type="ECO:0000256" key="1">
    <source>
        <dbReference type="ARBA" id="ARBA00011073"/>
    </source>
</evidence>
<dbReference type="InterPro" id="IPR000209">
    <property type="entry name" value="Peptidase_S8/S53_dom"/>
</dbReference>
<keyword evidence="2 5" id="KW-0645">Protease</keyword>
<sequence length="846" mass="93713">MRNPSSAVSHQVERKNTFSGLDESVEFSFAQCKDVLDGLEQFLRIEREPVVDDEGGDLIEVASQRSKLLDAANILSLALNVRFYKNGGTGKRQLQHLSKGFDSISNFLYETAASFCSPAEGYNDESTFTAEEMNPRNLYGPDSSTRRLICPRVSFPQQMPRGCGFKYLKLNCLCEKTEGSHDSLLEYQVSDYTFLLENPRDRSWRMCLYKPSLKHLVFLNLSAISPKDHQKIRELWETLVLQFSSAGISNDSQDLVRQTGESKEALAAEIVEITTQRGRMPMVGKPGKLLLSHYFRTAPRAQLYRSGERSEWMPSSTLSLTIVWPPPKGASTKNILLVTASKTSGIDRAPGRAESLDVMLTNVTVNQNELSLAEVNVRLRFDSIQHASAFAADFDAFKNRLLQAWAQRPFADELEVYSREYDDSARHHQQDGRLRIAVISGTSGSSKENMRMVMSRAGGYRMLCVDFEGKALKVVEQGLLQSLDMVRFWMVEEDHLGMALVQQTNWRKMVAQTAERRPRPRAPDLGGTQVIRSQEATSDEWEDQIESVKQALKAPASVKGNYKRVKVCVIDTGFSPTDKNKSRIVSYKDFAEPSRPDMCDKTLHGTFSANLILSIYDECELYVARVFQTDDTDEKREPELMAQAIEWATASPQDVDIISISAGFRHHSARLESAVQKASCANKVVFAAAANWGNTGPVAYPARHVLHTIGIFATDTMAKAADFNPEGRESAENFALLGQGFADLKDAHKRLSGTSMATAAAAAIAAVVVDFSRHADNQSIVRVADVGRMPGIIAVFLALSRPSGKFKCVSLPNLLPSNFASTAASGPGAMRQYARDTISRAMGSAN</sequence>
<dbReference type="Proteomes" id="UP000037136">
    <property type="component" value="Unassembled WGS sequence"/>
</dbReference>
<comment type="similarity">
    <text evidence="1 5">Belongs to the peptidase S8 family.</text>
</comment>
<reference evidence="8 9" key="1">
    <citation type="journal article" date="2015" name="BMC Genomics">
        <title>Gene expression during zombie ant biting behavior reflects the complexity underlying fungal parasitic behavioral manipulation.</title>
        <authorList>
            <person name="de Bekker C."/>
            <person name="Ohm R.A."/>
            <person name="Loreto R.G."/>
            <person name="Sebastian A."/>
            <person name="Albert I."/>
            <person name="Merrow M."/>
            <person name="Brachmann A."/>
            <person name="Hughes D.P."/>
        </authorList>
    </citation>
    <scope>NUCLEOTIDE SEQUENCE [LARGE SCALE GENOMIC DNA]</scope>
    <source>
        <strain evidence="8 9">SC16a</strain>
    </source>
</reference>
<feature type="domain" description="Peptidase S8/S53" evidence="7">
    <location>
        <begin position="563"/>
        <end position="770"/>
    </location>
</feature>
<dbReference type="InterPro" id="IPR015500">
    <property type="entry name" value="Peptidase_S8_subtilisin-rel"/>
</dbReference>
<keyword evidence="9" id="KW-1185">Reference proteome</keyword>
<dbReference type="PANTHER" id="PTHR43806">
    <property type="entry name" value="PEPTIDASE S8"/>
    <property type="match status" value="1"/>
</dbReference>
<proteinExistence type="inferred from homology"/>
<reference evidence="8 9" key="2">
    <citation type="journal article" date="2017" name="Sci. Rep.">
        <title>Ant-infecting Ophiocordyceps genomes reveal a high diversity of potential behavioral manipulation genes and a possible major role for enterotoxins.</title>
        <authorList>
            <person name="de Bekker C."/>
            <person name="Ohm R.A."/>
            <person name="Evans H.C."/>
            <person name="Brachmann A."/>
            <person name="Hughes D.P."/>
        </authorList>
    </citation>
    <scope>NUCLEOTIDE SEQUENCE [LARGE SCALE GENOMIC DNA]</scope>
    <source>
        <strain evidence="8 9">SC16a</strain>
    </source>
</reference>